<accession>A0A699ZAI2</accession>
<protein>
    <submittedName>
        <fullName evidence="2">Phosphate-binding protein PstS</fullName>
    </submittedName>
</protein>
<evidence type="ECO:0000313" key="2">
    <source>
        <dbReference type="EMBL" id="GFH19161.1"/>
    </source>
</evidence>
<keyword evidence="1" id="KW-0812">Transmembrane</keyword>
<reference evidence="2 3" key="1">
    <citation type="submission" date="2020-02" db="EMBL/GenBank/DDBJ databases">
        <title>Draft genome sequence of Haematococcus lacustris strain NIES-144.</title>
        <authorList>
            <person name="Morimoto D."/>
            <person name="Nakagawa S."/>
            <person name="Yoshida T."/>
            <person name="Sawayama S."/>
        </authorList>
    </citation>
    <scope>NUCLEOTIDE SEQUENCE [LARGE SCALE GENOMIC DNA]</scope>
    <source>
        <strain evidence="2 3">NIES-144</strain>
    </source>
</reference>
<dbReference type="PANTHER" id="PTHR42996">
    <property type="entry name" value="PHOSPHATE-BINDING PROTEIN PSTS"/>
    <property type="match status" value="1"/>
</dbReference>
<sequence length="223" mass="23280">MFVRLDMTAAGDSGALLVALVNYMLRPSTQASMPLLGLQPLPSNVLDYTVNRALPLIVPDMRASKWMYEVTAAQYSGAGDFVMTDPSLKTTYLLSESIALRSSVATLAGAVLNQTSNINVTALLANYTSNAVPPDLLDRLTAMDNQLSKLQSVAIAGVIFGIAGVALALFAFCRVFVVAATSAVFPGSMATTSSVRRGKSFSTGGDLTVFAKAGPVPPIASPV</sequence>
<comment type="caution">
    <text evidence="2">The sequence shown here is derived from an EMBL/GenBank/DDBJ whole genome shotgun (WGS) entry which is preliminary data.</text>
</comment>
<dbReference type="EMBL" id="BLLF01001416">
    <property type="protein sequence ID" value="GFH19161.1"/>
    <property type="molecule type" value="Genomic_DNA"/>
</dbReference>
<dbReference type="InterPro" id="IPR050962">
    <property type="entry name" value="Phosphate-bind_PstS"/>
</dbReference>
<keyword evidence="1" id="KW-1133">Transmembrane helix</keyword>
<gene>
    <name evidence="2" type="ORF">HaLaN_16065</name>
</gene>
<proteinExistence type="predicted"/>
<organism evidence="2 3">
    <name type="scientific">Haematococcus lacustris</name>
    <name type="common">Green alga</name>
    <name type="synonym">Haematococcus pluvialis</name>
    <dbReference type="NCBI Taxonomy" id="44745"/>
    <lineage>
        <taxon>Eukaryota</taxon>
        <taxon>Viridiplantae</taxon>
        <taxon>Chlorophyta</taxon>
        <taxon>core chlorophytes</taxon>
        <taxon>Chlorophyceae</taxon>
        <taxon>CS clade</taxon>
        <taxon>Chlamydomonadales</taxon>
        <taxon>Haematococcaceae</taxon>
        <taxon>Haematococcus</taxon>
    </lineage>
</organism>
<feature type="non-terminal residue" evidence="2">
    <location>
        <position position="1"/>
    </location>
</feature>
<dbReference type="PANTHER" id="PTHR42996:SF1">
    <property type="entry name" value="PHOSPHATE-BINDING PROTEIN PSTS"/>
    <property type="match status" value="1"/>
</dbReference>
<evidence type="ECO:0000256" key="1">
    <source>
        <dbReference type="SAM" id="Phobius"/>
    </source>
</evidence>
<dbReference type="Proteomes" id="UP000485058">
    <property type="component" value="Unassembled WGS sequence"/>
</dbReference>
<dbReference type="AlphaFoldDB" id="A0A699ZAI2"/>
<evidence type="ECO:0000313" key="3">
    <source>
        <dbReference type="Proteomes" id="UP000485058"/>
    </source>
</evidence>
<keyword evidence="1" id="KW-0472">Membrane</keyword>
<keyword evidence="3" id="KW-1185">Reference proteome</keyword>
<feature type="transmembrane region" description="Helical" evidence="1">
    <location>
        <begin position="153"/>
        <end position="177"/>
    </location>
</feature>
<name>A0A699ZAI2_HAELA</name>